<feature type="transmembrane region" description="Helical" evidence="7">
    <location>
        <begin position="518"/>
        <end position="539"/>
    </location>
</feature>
<comment type="caution">
    <text evidence="9">The sequence shown here is derived from an EMBL/GenBank/DDBJ whole genome shotgun (WGS) entry which is preliminary data.</text>
</comment>
<dbReference type="FunFam" id="1.20.1250.20:FF:000106">
    <property type="entry name" value="MFS transporter, putative"/>
    <property type="match status" value="1"/>
</dbReference>
<protein>
    <submittedName>
        <fullName evidence="9">Pantothenate transporter</fullName>
    </submittedName>
</protein>
<dbReference type="Proteomes" id="UP001138500">
    <property type="component" value="Unassembled WGS sequence"/>
</dbReference>
<dbReference type="InterPro" id="IPR000210">
    <property type="entry name" value="BTB/POZ_dom"/>
</dbReference>
<dbReference type="SUPFAM" id="SSF54695">
    <property type="entry name" value="POZ domain"/>
    <property type="match status" value="1"/>
</dbReference>
<reference evidence="9 10" key="2">
    <citation type="journal article" date="2021" name="Curr. Genet.">
        <title>Genetic response to nitrogen starvation in the aggressive Eucalyptus foliar pathogen Teratosphaeria destructans.</title>
        <authorList>
            <person name="Havenga M."/>
            <person name="Wingfield B.D."/>
            <person name="Wingfield M.J."/>
            <person name="Dreyer L.L."/>
            <person name="Roets F."/>
            <person name="Aylward J."/>
        </authorList>
    </citation>
    <scope>NUCLEOTIDE SEQUENCE [LARGE SCALE GENOMIC DNA]</scope>
    <source>
        <strain evidence="9">CMW44962</strain>
    </source>
</reference>
<dbReference type="PANTHER" id="PTHR43791:SF29">
    <property type="entry name" value="MAJOR FACILITATOR SUPERFAMILY (MFS) PROFILE DOMAIN-CONTAINING PROTEIN"/>
    <property type="match status" value="1"/>
</dbReference>
<dbReference type="Gene3D" id="1.20.1250.20">
    <property type="entry name" value="MFS general substrate transporter like domains"/>
    <property type="match status" value="1"/>
</dbReference>
<feature type="compositionally biased region" description="Basic and acidic residues" evidence="6">
    <location>
        <begin position="54"/>
        <end position="67"/>
    </location>
</feature>
<dbReference type="Gene3D" id="3.30.710.10">
    <property type="entry name" value="Potassium Channel Kv1.1, Chain A"/>
    <property type="match status" value="1"/>
</dbReference>
<dbReference type="PROSITE" id="PS50097">
    <property type="entry name" value="BTB"/>
    <property type="match status" value="1"/>
</dbReference>
<evidence type="ECO:0000256" key="3">
    <source>
        <dbReference type="ARBA" id="ARBA00022692"/>
    </source>
</evidence>
<dbReference type="CDD" id="cd18186">
    <property type="entry name" value="BTB_POZ_ZBTB_KLHL-like"/>
    <property type="match status" value="1"/>
</dbReference>
<name>A0A9W7SMB3_9PEZI</name>
<comment type="subcellular location">
    <subcellularLocation>
        <location evidence="1">Membrane</location>
        <topology evidence="1">Multi-pass membrane protein</topology>
    </subcellularLocation>
</comment>
<dbReference type="InterPro" id="IPR011701">
    <property type="entry name" value="MFS"/>
</dbReference>
<dbReference type="OrthoDB" id="1935484at2759"/>
<dbReference type="Pfam" id="PF00651">
    <property type="entry name" value="BTB"/>
    <property type="match status" value="1"/>
</dbReference>
<evidence type="ECO:0000256" key="6">
    <source>
        <dbReference type="SAM" id="MobiDB-lite"/>
    </source>
</evidence>
<evidence type="ECO:0000259" key="8">
    <source>
        <dbReference type="PROSITE" id="PS50097"/>
    </source>
</evidence>
<evidence type="ECO:0000313" key="10">
    <source>
        <dbReference type="Proteomes" id="UP001138500"/>
    </source>
</evidence>
<dbReference type="Pfam" id="PF07690">
    <property type="entry name" value="MFS_1"/>
    <property type="match status" value="1"/>
</dbReference>
<evidence type="ECO:0000256" key="2">
    <source>
        <dbReference type="ARBA" id="ARBA00022448"/>
    </source>
</evidence>
<sequence>MAPRRVQQKYHRLEARDSFEAEMAADPVSLHKLDESGAIDQKATAYVEPSPSPELRERISSDSEKPKKNPFLDPKVAEHYRAIYERVQYECRHVFDPDLEWSEKDEKKLVRKLDWHVATVACFMFFALNLDRGNLKQAVSDNMLDQLNLSTDDYNYGNTIFFLSFLFAELPSQLISKRIGPDRWIPAQMVLWSIVAAAQARLQGKSSFYACRALLGLLEGGFIPDLILWMSYFYTSSELTMRLSYFWITAGLTTVINSFLAWGILHMDGVHGWAGWRWLFLIEGLITLVIGLVSFPLMPASAVQTKAWYRPNGWFTDKELGITVNRVLRDDPSKGDMHNRMAITPKKLWRACCDYDLWPLYLIGLTLHLPIEPPNKYLPLTLRGLGFSTLNTNLLSIPCEITSCFTLYALTKLSLHVRETALVCSLQNWCLLPCLIALRTWPHLHQDKWGTYALLTVLLSSPAAHAIVISWVSRNSGSVRTRTVSAALYNMTAQASNVIGSNIYRDKDKPLYHRGNDALIALDVFGILLFFATKGYYVWVNRRRERKWAAMDEGQRAWYLDHTLDEGNKRLDFREMFDELITITVGTDPQRTFHVYRGVIAFYSGYFAAAFSNGRFQESIDMATTLPFEDALVFQLFVHWIHTRRFYDSTLEPSVLLDFGTIARLWVFADAQCVPLLQNVVVDVWARKMRGAHGGVGEEVVRYVEENTMEGSALRRLLEVGKVEEEVVVCPEFHVHRLGETCYEEAERVEGHSPSW</sequence>
<keyword evidence="10" id="KW-1185">Reference proteome</keyword>
<dbReference type="GO" id="GO:0016020">
    <property type="term" value="C:membrane"/>
    <property type="evidence" value="ECO:0007669"/>
    <property type="project" value="UniProtKB-SubCell"/>
</dbReference>
<proteinExistence type="predicted"/>
<evidence type="ECO:0000313" key="9">
    <source>
        <dbReference type="EMBL" id="KAH9823651.1"/>
    </source>
</evidence>
<keyword evidence="5 7" id="KW-0472">Membrane</keyword>
<feature type="transmembrane region" description="Helical" evidence="7">
    <location>
        <begin position="449"/>
        <end position="472"/>
    </location>
</feature>
<dbReference type="PANTHER" id="PTHR43791">
    <property type="entry name" value="PERMEASE-RELATED"/>
    <property type="match status" value="1"/>
</dbReference>
<dbReference type="FunFam" id="1.20.1250.20:FF:000247">
    <property type="entry name" value="MFS general substrate transporter"/>
    <property type="match status" value="1"/>
</dbReference>
<evidence type="ECO:0000256" key="1">
    <source>
        <dbReference type="ARBA" id="ARBA00004141"/>
    </source>
</evidence>
<gene>
    <name evidence="9" type="ORF">Tdes44962_MAKER04613</name>
</gene>
<feature type="region of interest" description="Disordered" evidence="6">
    <location>
        <begin position="41"/>
        <end position="71"/>
    </location>
</feature>
<dbReference type="InterPro" id="IPR036259">
    <property type="entry name" value="MFS_trans_sf"/>
</dbReference>
<feature type="transmembrane region" description="Helical" evidence="7">
    <location>
        <begin position="245"/>
        <end position="265"/>
    </location>
</feature>
<dbReference type="SUPFAM" id="SSF103473">
    <property type="entry name" value="MFS general substrate transporter"/>
    <property type="match status" value="1"/>
</dbReference>
<keyword evidence="4 7" id="KW-1133">Transmembrane helix</keyword>
<keyword evidence="3 7" id="KW-0812">Transmembrane</keyword>
<evidence type="ECO:0000256" key="5">
    <source>
        <dbReference type="ARBA" id="ARBA00023136"/>
    </source>
</evidence>
<dbReference type="InterPro" id="IPR011333">
    <property type="entry name" value="SKP1/BTB/POZ_sf"/>
</dbReference>
<dbReference type="AlphaFoldDB" id="A0A9W7SMB3"/>
<organism evidence="9 10">
    <name type="scientific">Teratosphaeria destructans</name>
    <dbReference type="NCBI Taxonomy" id="418781"/>
    <lineage>
        <taxon>Eukaryota</taxon>
        <taxon>Fungi</taxon>
        <taxon>Dikarya</taxon>
        <taxon>Ascomycota</taxon>
        <taxon>Pezizomycotina</taxon>
        <taxon>Dothideomycetes</taxon>
        <taxon>Dothideomycetidae</taxon>
        <taxon>Mycosphaerellales</taxon>
        <taxon>Teratosphaeriaceae</taxon>
        <taxon>Teratosphaeria</taxon>
    </lineage>
</organism>
<dbReference type="GO" id="GO:0022857">
    <property type="term" value="F:transmembrane transporter activity"/>
    <property type="evidence" value="ECO:0007669"/>
    <property type="project" value="InterPro"/>
</dbReference>
<accession>A0A9W7SMB3</accession>
<reference evidence="9 10" key="1">
    <citation type="journal article" date="2018" name="IMA Fungus">
        <title>IMA Genome-F 10: Nine draft genome sequences of Claviceps purpurea s.lat., including C. arundinis, C. humidiphila, and C. cf. spartinae, pseudomolecules for the pitch canker pathogen Fusarium circinatum, draft genome of Davidsoniella eucalypti, Grosmannia galeiformis, Quambalaria eucalypti, and Teratosphaeria destructans.</title>
        <authorList>
            <person name="Wingfield B.D."/>
            <person name="Liu M."/>
            <person name="Nguyen H.D."/>
            <person name="Lane F.A."/>
            <person name="Morgan S.W."/>
            <person name="De Vos L."/>
            <person name="Wilken P.M."/>
            <person name="Duong T.A."/>
            <person name="Aylward J."/>
            <person name="Coetzee M.P."/>
            <person name="Dadej K."/>
            <person name="De Beer Z.W."/>
            <person name="Findlay W."/>
            <person name="Havenga M."/>
            <person name="Kolarik M."/>
            <person name="Menzies J.G."/>
            <person name="Naidoo K."/>
            <person name="Pochopski O."/>
            <person name="Shoukouhi P."/>
            <person name="Santana Q.C."/>
            <person name="Seifert K.A."/>
            <person name="Soal N."/>
            <person name="Steenkamp E.T."/>
            <person name="Tatham C.T."/>
            <person name="van der Nest M.A."/>
            <person name="Wingfield M.J."/>
        </authorList>
    </citation>
    <scope>NUCLEOTIDE SEQUENCE [LARGE SCALE GENOMIC DNA]</scope>
    <source>
        <strain evidence="9">CMW44962</strain>
    </source>
</reference>
<feature type="domain" description="BTB" evidence="8">
    <location>
        <begin position="579"/>
        <end position="650"/>
    </location>
</feature>
<feature type="transmembrane region" description="Helical" evidence="7">
    <location>
        <begin position="277"/>
        <end position="298"/>
    </location>
</feature>
<dbReference type="EMBL" id="RIBY02002189">
    <property type="protein sequence ID" value="KAH9823651.1"/>
    <property type="molecule type" value="Genomic_DNA"/>
</dbReference>
<evidence type="ECO:0000256" key="7">
    <source>
        <dbReference type="SAM" id="Phobius"/>
    </source>
</evidence>
<evidence type="ECO:0000256" key="4">
    <source>
        <dbReference type="ARBA" id="ARBA00022989"/>
    </source>
</evidence>
<keyword evidence="2" id="KW-0813">Transport</keyword>